<name>S8DTN2_9LAMI</name>
<dbReference type="AlphaFoldDB" id="S8DTN2"/>
<dbReference type="InterPro" id="IPR016024">
    <property type="entry name" value="ARM-type_fold"/>
</dbReference>
<evidence type="ECO:0000256" key="2">
    <source>
        <dbReference type="ARBA" id="ARBA00004496"/>
    </source>
</evidence>
<evidence type="ECO:0000256" key="4">
    <source>
        <dbReference type="ARBA" id="ARBA00022737"/>
    </source>
</evidence>
<comment type="subcellular location">
    <subcellularLocation>
        <location evidence="2">Cytoplasm</location>
    </subcellularLocation>
    <subcellularLocation>
        <location evidence="1">Nucleus</location>
    </subcellularLocation>
</comment>
<proteinExistence type="predicted"/>
<dbReference type="PANTHER" id="PTHR15651">
    <property type="entry name" value="ARMADILLO REPEAT-CONTAINING PROTEIN 8"/>
    <property type="match status" value="1"/>
</dbReference>
<protein>
    <submittedName>
        <fullName evidence="6">Uncharacterized protein</fullName>
    </submittedName>
</protein>
<keyword evidence="3" id="KW-0963">Cytoplasm</keyword>
<dbReference type="Pfam" id="PF00514">
    <property type="entry name" value="Arm"/>
    <property type="match status" value="1"/>
</dbReference>
<dbReference type="InterPro" id="IPR011989">
    <property type="entry name" value="ARM-like"/>
</dbReference>
<dbReference type="Gene3D" id="1.25.10.10">
    <property type="entry name" value="Leucine-rich Repeat Variant"/>
    <property type="match status" value="2"/>
</dbReference>
<keyword evidence="5" id="KW-0539">Nucleus</keyword>
<dbReference type="Proteomes" id="UP000015453">
    <property type="component" value="Unassembled WGS sequence"/>
</dbReference>
<dbReference type="GO" id="GO:0005737">
    <property type="term" value="C:cytoplasm"/>
    <property type="evidence" value="ECO:0007669"/>
    <property type="project" value="UniProtKB-SubCell"/>
</dbReference>
<dbReference type="SUPFAM" id="SSF48371">
    <property type="entry name" value="ARM repeat"/>
    <property type="match status" value="1"/>
</dbReference>
<dbReference type="GO" id="GO:0005634">
    <property type="term" value="C:nucleus"/>
    <property type="evidence" value="ECO:0007669"/>
    <property type="project" value="UniProtKB-SubCell"/>
</dbReference>
<sequence length="242" mass="26538">IASLRAVSNIVVDFIPKKVLFIQCGGLKRLVHLSQSMESVIRLNALWALKNLTFLVNNRCKEEILLELSTSNMASLITDPEAPVQEQALALTRNLVDGSLNSIEYVFGDDGLLLRAIGRLLRLSSTPEVLIQCMYTLSNIASGNEHHKEAVMAQLFPHETGKDAENILTKLLQSSNSRLRTAAVWTIINLTFPSSPGTGGRVTELRNASIVSQLKNMANDPCLDAKLRVRTALGQLMLFGDA</sequence>
<dbReference type="InterPro" id="IPR038739">
    <property type="entry name" value="ARMC8/Vid28"/>
</dbReference>
<reference evidence="6 7" key="1">
    <citation type="journal article" date="2013" name="BMC Genomics">
        <title>The miniature genome of a carnivorous plant Genlisea aurea contains a low number of genes and short non-coding sequences.</title>
        <authorList>
            <person name="Leushkin E.V."/>
            <person name="Sutormin R.A."/>
            <person name="Nabieva E.R."/>
            <person name="Penin A.A."/>
            <person name="Kondrashov A.S."/>
            <person name="Logacheva M.D."/>
        </authorList>
    </citation>
    <scope>NUCLEOTIDE SEQUENCE [LARGE SCALE GENOMIC DNA]</scope>
</reference>
<keyword evidence="4" id="KW-0677">Repeat</keyword>
<keyword evidence="7" id="KW-1185">Reference proteome</keyword>
<evidence type="ECO:0000256" key="3">
    <source>
        <dbReference type="ARBA" id="ARBA00022490"/>
    </source>
</evidence>
<organism evidence="6 7">
    <name type="scientific">Genlisea aurea</name>
    <dbReference type="NCBI Taxonomy" id="192259"/>
    <lineage>
        <taxon>Eukaryota</taxon>
        <taxon>Viridiplantae</taxon>
        <taxon>Streptophyta</taxon>
        <taxon>Embryophyta</taxon>
        <taxon>Tracheophyta</taxon>
        <taxon>Spermatophyta</taxon>
        <taxon>Magnoliopsida</taxon>
        <taxon>eudicotyledons</taxon>
        <taxon>Gunneridae</taxon>
        <taxon>Pentapetalae</taxon>
        <taxon>asterids</taxon>
        <taxon>lamiids</taxon>
        <taxon>Lamiales</taxon>
        <taxon>Lentibulariaceae</taxon>
        <taxon>Genlisea</taxon>
    </lineage>
</organism>
<dbReference type="GO" id="GO:0043161">
    <property type="term" value="P:proteasome-mediated ubiquitin-dependent protein catabolic process"/>
    <property type="evidence" value="ECO:0007669"/>
    <property type="project" value="TreeGrafter"/>
</dbReference>
<dbReference type="InterPro" id="IPR000225">
    <property type="entry name" value="Armadillo"/>
</dbReference>
<evidence type="ECO:0000313" key="7">
    <source>
        <dbReference type="Proteomes" id="UP000015453"/>
    </source>
</evidence>
<dbReference type="PANTHER" id="PTHR15651:SF7">
    <property type="entry name" value="ARMADILLO REPEAT-CONTAINING PROTEIN 8"/>
    <property type="match status" value="1"/>
</dbReference>
<feature type="non-terminal residue" evidence="6">
    <location>
        <position position="1"/>
    </location>
</feature>
<dbReference type="OrthoDB" id="1714243at2759"/>
<dbReference type="GO" id="GO:0034657">
    <property type="term" value="C:GID complex"/>
    <property type="evidence" value="ECO:0007669"/>
    <property type="project" value="TreeGrafter"/>
</dbReference>
<comment type="caution">
    <text evidence="6">The sequence shown here is derived from an EMBL/GenBank/DDBJ whole genome shotgun (WGS) entry which is preliminary data.</text>
</comment>
<accession>S8DTN2</accession>
<gene>
    <name evidence="6" type="ORF">M569_11608</name>
</gene>
<evidence type="ECO:0000313" key="6">
    <source>
        <dbReference type="EMBL" id="EPS63177.1"/>
    </source>
</evidence>
<evidence type="ECO:0000256" key="5">
    <source>
        <dbReference type="ARBA" id="ARBA00023242"/>
    </source>
</evidence>
<dbReference type="EMBL" id="AUSU01005647">
    <property type="protein sequence ID" value="EPS63177.1"/>
    <property type="molecule type" value="Genomic_DNA"/>
</dbReference>
<evidence type="ECO:0000256" key="1">
    <source>
        <dbReference type="ARBA" id="ARBA00004123"/>
    </source>
</evidence>